<evidence type="ECO:0000313" key="1">
    <source>
        <dbReference type="EMBL" id="MED6212254.1"/>
    </source>
</evidence>
<protein>
    <submittedName>
        <fullName evidence="1">Uncharacterized protein</fullName>
    </submittedName>
</protein>
<proteinExistence type="predicted"/>
<accession>A0ABU6YPZ0</accession>
<organism evidence="1 2">
    <name type="scientific">Stylosanthes scabra</name>
    <dbReference type="NCBI Taxonomy" id="79078"/>
    <lineage>
        <taxon>Eukaryota</taxon>
        <taxon>Viridiplantae</taxon>
        <taxon>Streptophyta</taxon>
        <taxon>Embryophyta</taxon>
        <taxon>Tracheophyta</taxon>
        <taxon>Spermatophyta</taxon>
        <taxon>Magnoliopsida</taxon>
        <taxon>eudicotyledons</taxon>
        <taxon>Gunneridae</taxon>
        <taxon>Pentapetalae</taxon>
        <taxon>rosids</taxon>
        <taxon>fabids</taxon>
        <taxon>Fabales</taxon>
        <taxon>Fabaceae</taxon>
        <taxon>Papilionoideae</taxon>
        <taxon>50 kb inversion clade</taxon>
        <taxon>dalbergioids sensu lato</taxon>
        <taxon>Dalbergieae</taxon>
        <taxon>Pterocarpus clade</taxon>
        <taxon>Stylosanthes</taxon>
    </lineage>
</organism>
<sequence>MRGTLGRNASKLRSLLRKLPFFIFLEDKSIKMLMHQIHILSPLHASRSASRQRMSTWIVKRLELPAITSPMSQPDSKAEAEGALELF</sequence>
<gene>
    <name evidence="1" type="ORF">PIB30_081531</name>
</gene>
<evidence type="ECO:0000313" key="2">
    <source>
        <dbReference type="Proteomes" id="UP001341840"/>
    </source>
</evidence>
<name>A0ABU6YPZ0_9FABA</name>
<dbReference type="EMBL" id="JASCZI010242879">
    <property type="protein sequence ID" value="MED6212254.1"/>
    <property type="molecule type" value="Genomic_DNA"/>
</dbReference>
<dbReference type="Proteomes" id="UP001341840">
    <property type="component" value="Unassembled WGS sequence"/>
</dbReference>
<keyword evidence="2" id="KW-1185">Reference proteome</keyword>
<comment type="caution">
    <text evidence="1">The sequence shown here is derived from an EMBL/GenBank/DDBJ whole genome shotgun (WGS) entry which is preliminary data.</text>
</comment>
<reference evidence="1 2" key="1">
    <citation type="journal article" date="2023" name="Plants (Basel)">
        <title>Bridging the Gap: Combining Genomics and Transcriptomics Approaches to Understand Stylosanthes scabra, an Orphan Legume from the Brazilian Caatinga.</title>
        <authorList>
            <person name="Ferreira-Neto J.R.C."/>
            <person name="da Silva M.D."/>
            <person name="Binneck E."/>
            <person name="de Melo N.F."/>
            <person name="da Silva R.H."/>
            <person name="de Melo A.L.T.M."/>
            <person name="Pandolfi V."/>
            <person name="Bustamante F.O."/>
            <person name="Brasileiro-Vidal A.C."/>
            <person name="Benko-Iseppon A.M."/>
        </authorList>
    </citation>
    <scope>NUCLEOTIDE SEQUENCE [LARGE SCALE GENOMIC DNA]</scope>
    <source>
        <tissue evidence="1">Leaves</tissue>
    </source>
</reference>